<feature type="compositionally biased region" description="Basic and acidic residues" evidence="1">
    <location>
        <begin position="1"/>
        <end position="17"/>
    </location>
</feature>
<gene>
    <name evidence="2" type="ORF">SDC9_109559</name>
</gene>
<protein>
    <submittedName>
        <fullName evidence="2">Uncharacterized protein</fullName>
    </submittedName>
</protein>
<organism evidence="2">
    <name type="scientific">bioreactor metagenome</name>
    <dbReference type="NCBI Taxonomy" id="1076179"/>
    <lineage>
        <taxon>unclassified sequences</taxon>
        <taxon>metagenomes</taxon>
        <taxon>ecological metagenomes</taxon>
    </lineage>
</organism>
<reference evidence="2" key="1">
    <citation type="submission" date="2019-08" db="EMBL/GenBank/DDBJ databases">
        <authorList>
            <person name="Kucharzyk K."/>
            <person name="Murdoch R.W."/>
            <person name="Higgins S."/>
            <person name="Loffler F."/>
        </authorList>
    </citation>
    <scope>NUCLEOTIDE SEQUENCE</scope>
</reference>
<feature type="compositionally biased region" description="Polar residues" evidence="1">
    <location>
        <begin position="18"/>
        <end position="30"/>
    </location>
</feature>
<name>A0A645BBJ4_9ZZZZ</name>
<dbReference type="AlphaFoldDB" id="A0A645BBJ4"/>
<evidence type="ECO:0000313" key="2">
    <source>
        <dbReference type="EMBL" id="MPM62682.1"/>
    </source>
</evidence>
<feature type="compositionally biased region" description="Basic and acidic residues" evidence="1">
    <location>
        <begin position="33"/>
        <end position="45"/>
    </location>
</feature>
<accession>A0A645BBJ4</accession>
<evidence type="ECO:0000256" key="1">
    <source>
        <dbReference type="SAM" id="MobiDB-lite"/>
    </source>
</evidence>
<proteinExistence type="predicted"/>
<comment type="caution">
    <text evidence="2">The sequence shown here is derived from an EMBL/GenBank/DDBJ whole genome shotgun (WGS) entry which is preliminary data.</text>
</comment>
<sequence length="67" mass="7718">MKPLLKNDRTDLAERQHNTGLTSLNDNNAAPKNDQDKQEHNDRADDLTCCNIPRFISEHRTTPLYVN</sequence>
<dbReference type="EMBL" id="VSSQ01018992">
    <property type="protein sequence ID" value="MPM62682.1"/>
    <property type="molecule type" value="Genomic_DNA"/>
</dbReference>
<feature type="region of interest" description="Disordered" evidence="1">
    <location>
        <begin position="1"/>
        <end position="45"/>
    </location>
</feature>